<proteinExistence type="predicted"/>
<dbReference type="SUPFAM" id="SSF51735">
    <property type="entry name" value="NAD(P)-binding Rossmann-fold domains"/>
    <property type="match status" value="1"/>
</dbReference>
<feature type="domain" description="NAD-dependent epimerase/dehydratase" evidence="1">
    <location>
        <begin position="7"/>
        <end position="241"/>
    </location>
</feature>
<comment type="caution">
    <text evidence="2">The sequence shown here is derived from an EMBL/GenBank/DDBJ whole genome shotgun (WGS) entry which is preliminary data.</text>
</comment>
<keyword evidence="3" id="KW-1185">Reference proteome</keyword>
<evidence type="ECO:0000259" key="1">
    <source>
        <dbReference type="Pfam" id="PF01370"/>
    </source>
</evidence>
<organism evidence="2 3">
    <name type="scientific">Oculimacula yallundae</name>
    <dbReference type="NCBI Taxonomy" id="86028"/>
    <lineage>
        <taxon>Eukaryota</taxon>
        <taxon>Fungi</taxon>
        <taxon>Dikarya</taxon>
        <taxon>Ascomycota</taxon>
        <taxon>Pezizomycotina</taxon>
        <taxon>Leotiomycetes</taxon>
        <taxon>Helotiales</taxon>
        <taxon>Ploettnerulaceae</taxon>
        <taxon>Oculimacula</taxon>
    </lineage>
</organism>
<dbReference type="InterPro" id="IPR001509">
    <property type="entry name" value="Epimerase_deHydtase"/>
</dbReference>
<evidence type="ECO:0000313" key="3">
    <source>
        <dbReference type="Proteomes" id="UP001595075"/>
    </source>
</evidence>
<dbReference type="Pfam" id="PF01370">
    <property type="entry name" value="Epimerase"/>
    <property type="match status" value="1"/>
</dbReference>
<evidence type="ECO:0000313" key="2">
    <source>
        <dbReference type="EMBL" id="KAL2068512.1"/>
    </source>
</evidence>
<protein>
    <recommendedName>
        <fullName evidence="1">NAD-dependent epimerase/dehydratase domain-containing protein</fullName>
    </recommendedName>
</protein>
<dbReference type="PANTHER" id="PTHR48079:SF6">
    <property type="entry name" value="NAD(P)-BINDING DOMAIN-CONTAINING PROTEIN-RELATED"/>
    <property type="match status" value="1"/>
</dbReference>
<dbReference type="Proteomes" id="UP001595075">
    <property type="component" value="Unassembled WGS sequence"/>
</dbReference>
<sequence length="352" mass="37997">MLKLFRGTVGGSILSLLLKQSSGIFPANTISVLIRGEEKVQTLKDLGVTPILFQSLDESEFLRKTASEHDVVIHTASGYHTSSAKSLILGLGDRVATTGAKVHYIHTSGTSNLADQPITGAYTESHIFSDTEEIYAYEKAREALQPYPQRTTDIAAIETGLSVHVPTTIIMSPTIYGIGTGPFNKLSIQAPSMMRHAIAAGRVETIGNGDGVWGFVHVSDLADLYLILLKKVLAGEDVPVGEKGIMFSSTGSFHWKDLASSIADALVEVGALDSKEVASIRLEEAAQWANGSAYHAELGFASNARTISDIAFGMGWKPVKTEEDFKAHSLEDARLVVKDPAPRDYIRQNLIK</sequence>
<accession>A0ABR4CEX8</accession>
<dbReference type="PANTHER" id="PTHR48079">
    <property type="entry name" value="PROTEIN YEEZ"/>
    <property type="match status" value="1"/>
</dbReference>
<dbReference type="InterPro" id="IPR051783">
    <property type="entry name" value="NAD(P)-dependent_oxidoreduct"/>
</dbReference>
<dbReference type="EMBL" id="JAZHXI010000008">
    <property type="protein sequence ID" value="KAL2068512.1"/>
    <property type="molecule type" value="Genomic_DNA"/>
</dbReference>
<dbReference type="InterPro" id="IPR036291">
    <property type="entry name" value="NAD(P)-bd_dom_sf"/>
</dbReference>
<dbReference type="Gene3D" id="3.40.50.720">
    <property type="entry name" value="NAD(P)-binding Rossmann-like Domain"/>
    <property type="match status" value="1"/>
</dbReference>
<name>A0ABR4CEX8_9HELO</name>
<reference evidence="2 3" key="1">
    <citation type="journal article" date="2024" name="Commun. Biol.">
        <title>Comparative genomic analysis of thermophilic fungi reveals convergent evolutionary adaptations and gene losses.</title>
        <authorList>
            <person name="Steindorff A.S."/>
            <person name="Aguilar-Pontes M.V."/>
            <person name="Robinson A.J."/>
            <person name="Andreopoulos B."/>
            <person name="LaButti K."/>
            <person name="Kuo A."/>
            <person name="Mondo S."/>
            <person name="Riley R."/>
            <person name="Otillar R."/>
            <person name="Haridas S."/>
            <person name="Lipzen A."/>
            <person name="Grimwood J."/>
            <person name="Schmutz J."/>
            <person name="Clum A."/>
            <person name="Reid I.D."/>
            <person name="Moisan M.C."/>
            <person name="Butler G."/>
            <person name="Nguyen T.T.M."/>
            <person name="Dewar K."/>
            <person name="Conant G."/>
            <person name="Drula E."/>
            <person name="Henrissat B."/>
            <person name="Hansel C."/>
            <person name="Singer S."/>
            <person name="Hutchinson M.I."/>
            <person name="de Vries R.P."/>
            <person name="Natvig D.O."/>
            <person name="Powell A.J."/>
            <person name="Tsang A."/>
            <person name="Grigoriev I.V."/>
        </authorList>
    </citation>
    <scope>NUCLEOTIDE SEQUENCE [LARGE SCALE GENOMIC DNA]</scope>
    <source>
        <strain evidence="2 3">CBS 494.80</strain>
    </source>
</reference>
<gene>
    <name evidence="2" type="ORF">VTL71DRAFT_14849</name>
</gene>